<dbReference type="GO" id="GO:0004523">
    <property type="term" value="F:RNA-DNA hybrid ribonuclease activity"/>
    <property type="evidence" value="ECO:0007669"/>
    <property type="project" value="InterPro"/>
</dbReference>
<dbReference type="EMBL" id="ASHM01120087">
    <property type="protein sequence ID" value="PNX56571.1"/>
    <property type="molecule type" value="Genomic_DNA"/>
</dbReference>
<organism evidence="2 3">
    <name type="scientific">Trifolium pratense</name>
    <name type="common">Red clover</name>
    <dbReference type="NCBI Taxonomy" id="57577"/>
    <lineage>
        <taxon>Eukaryota</taxon>
        <taxon>Viridiplantae</taxon>
        <taxon>Streptophyta</taxon>
        <taxon>Embryophyta</taxon>
        <taxon>Tracheophyta</taxon>
        <taxon>Spermatophyta</taxon>
        <taxon>Magnoliopsida</taxon>
        <taxon>eudicotyledons</taxon>
        <taxon>Gunneridae</taxon>
        <taxon>Pentapetalae</taxon>
        <taxon>rosids</taxon>
        <taxon>fabids</taxon>
        <taxon>Fabales</taxon>
        <taxon>Fabaceae</taxon>
        <taxon>Papilionoideae</taxon>
        <taxon>50 kb inversion clade</taxon>
        <taxon>NPAAA clade</taxon>
        <taxon>Hologalegina</taxon>
        <taxon>IRL clade</taxon>
        <taxon>Trifolieae</taxon>
        <taxon>Trifolium</taxon>
    </lineage>
</organism>
<evidence type="ECO:0000313" key="3">
    <source>
        <dbReference type="Proteomes" id="UP000236291"/>
    </source>
</evidence>
<dbReference type="Pfam" id="PF13456">
    <property type="entry name" value="RVT_3"/>
    <property type="match status" value="1"/>
</dbReference>
<proteinExistence type="predicted"/>
<dbReference type="Proteomes" id="UP000236291">
    <property type="component" value="Unassembled WGS sequence"/>
</dbReference>
<evidence type="ECO:0000259" key="1">
    <source>
        <dbReference type="Pfam" id="PF13456"/>
    </source>
</evidence>
<reference evidence="2 3" key="2">
    <citation type="journal article" date="2017" name="Front. Plant Sci.">
        <title>Gene Classification and Mining of Molecular Markers Useful in Red Clover (Trifolium pratense) Breeding.</title>
        <authorList>
            <person name="Istvanek J."/>
            <person name="Dluhosova J."/>
            <person name="Dluhos P."/>
            <person name="Patkova L."/>
            <person name="Nedelnik J."/>
            <person name="Repkova J."/>
        </authorList>
    </citation>
    <scope>NUCLEOTIDE SEQUENCE [LARGE SCALE GENOMIC DNA]</scope>
    <source>
        <strain evidence="3">cv. Tatra</strain>
        <tissue evidence="2">Young leaves</tissue>
    </source>
</reference>
<feature type="non-terminal residue" evidence="2">
    <location>
        <position position="1"/>
    </location>
</feature>
<reference evidence="2 3" key="1">
    <citation type="journal article" date="2014" name="Am. J. Bot.">
        <title>Genome assembly and annotation for red clover (Trifolium pratense; Fabaceae).</title>
        <authorList>
            <person name="Istvanek J."/>
            <person name="Jaros M."/>
            <person name="Krenek A."/>
            <person name="Repkova J."/>
        </authorList>
    </citation>
    <scope>NUCLEOTIDE SEQUENCE [LARGE SCALE GENOMIC DNA]</scope>
    <source>
        <strain evidence="3">cv. Tatra</strain>
        <tissue evidence="2">Young leaves</tissue>
    </source>
</reference>
<protein>
    <recommendedName>
        <fullName evidence="1">RNase H type-1 domain-containing protein</fullName>
    </recommendedName>
</protein>
<name>A0A2K3JRA8_TRIPR</name>
<accession>A0A2K3JRA8</accession>
<gene>
    <name evidence="2" type="ORF">L195_g058272</name>
</gene>
<dbReference type="InterPro" id="IPR002156">
    <property type="entry name" value="RNaseH_domain"/>
</dbReference>
<sequence length="88" mass="9440">DGCVVAASCWYLPVLPQSDVAKGLARLTLLKGMEFAKDLLSRKLTVESDSSNVINAINESQYQQSYLGAIVEDCRGSQSSKSSCPLPS</sequence>
<comment type="caution">
    <text evidence="2">The sequence shown here is derived from an EMBL/GenBank/DDBJ whole genome shotgun (WGS) entry which is preliminary data.</text>
</comment>
<evidence type="ECO:0000313" key="2">
    <source>
        <dbReference type="EMBL" id="PNX56571.1"/>
    </source>
</evidence>
<feature type="domain" description="RNase H type-1" evidence="1">
    <location>
        <begin position="29"/>
        <end position="84"/>
    </location>
</feature>
<dbReference type="GO" id="GO:0003676">
    <property type="term" value="F:nucleic acid binding"/>
    <property type="evidence" value="ECO:0007669"/>
    <property type="project" value="InterPro"/>
</dbReference>
<dbReference type="AlphaFoldDB" id="A0A2K3JRA8"/>